<dbReference type="RefSeq" id="WP_103895683.1">
    <property type="nucleotide sequence ID" value="NZ_FNUK01000006.1"/>
</dbReference>
<dbReference type="Proteomes" id="UP000242850">
    <property type="component" value="Unassembled WGS sequence"/>
</dbReference>
<protein>
    <submittedName>
        <fullName evidence="1">DGC domain-containing protein</fullName>
    </submittedName>
</protein>
<dbReference type="AlphaFoldDB" id="A0A1H5TNG9"/>
<organism evidence="1 2">
    <name type="scientific">Caloramator fervidus</name>
    <dbReference type="NCBI Taxonomy" id="29344"/>
    <lineage>
        <taxon>Bacteria</taxon>
        <taxon>Bacillati</taxon>
        <taxon>Bacillota</taxon>
        <taxon>Clostridia</taxon>
        <taxon>Eubacteriales</taxon>
        <taxon>Clostridiaceae</taxon>
        <taxon>Caloramator</taxon>
    </lineage>
</organism>
<accession>A0A1H5TNG9</accession>
<evidence type="ECO:0000313" key="1">
    <source>
        <dbReference type="EMBL" id="SEF64402.1"/>
    </source>
</evidence>
<dbReference type="Pfam" id="PF08859">
    <property type="entry name" value="DGC"/>
    <property type="match status" value="1"/>
</dbReference>
<gene>
    <name evidence="1" type="ORF">SAMN05660865_00679</name>
</gene>
<proteinExistence type="predicted"/>
<evidence type="ECO:0000313" key="2">
    <source>
        <dbReference type="Proteomes" id="UP000242850"/>
    </source>
</evidence>
<sequence length="159" mass="17157">MKETKVGIVSCSGEECLGGTISRLATRKVLEKLRMGETVTICLPLFIAGGEEERLFAKVFPTIAVDGCSKLCAMRATEKYSGKVNAVINVAEILGEEIALSELVSLKELPENYEEMVDKVANEICRKIDKIISDILTKEALEELESEGKSSGGCCCGSC</sequence>
<keyword evidence="2" id="KW-1185">Reference proteome</keyword>
<dbReference type="OrthoDB" id="1778230at2"/>
<reference evidence="2" key="1">
    <citation type="submission" date="2016-10" db="EMBL/GenBank/DDBJ databases">
        <authorList>
            <person name="Varghese N."/>
            <person name="Submissions S."/>
        </authorList>
    </citation>
    <scope>NUCLEOTIDE SEQUENCE [LARGE SCALE GENOMIC DNA]</scope>
    <source>
        <strain evidence="2">DSM 5463</strain>
    </source>
</reference>
<dbReference type="EMBL" id="FNUK01000006">
    <property type="protein sequence ID" value="SEF64402.1"/>
    <property type="molecule type" value="Genomic_DNA"/>
</dbReference>
<dbReference type="InterPro" id="IPR014958">
    <property type="entry name" value="DGC"/>
</dbReference>
<name>A0A1H5TNG9_9CLOT</name>